<dbReference type="GO" id="GO:0003677">
    <property type="term" value="F:DNA binding"/>
    <property type="evidence" value="ECO:0007669"/>
    <property type="project" value="UniProtKB-KW"/>
</dbReference>
<dbReference type="SMART" id="SM00530">
    <property type="entry name" value="HTH_XRE"/>
    <property type="match status" value="1"/>
</dbReference>
<comment type="caution">
    <text evidence="3">The sequence shown here is derived from an EMBL/GenBank/DDBJ whole genome shotgun (WGS) entry which is preliminary data.</text>
</comment>
<proteinExistence type="predicted"/>
<evidence type="ECO:0000256" key="1">
    <source>
        <dbReference type="ARBA" id="ARBA00023125"/>
    </source>
</evidence>
<dbReference type="InterPro" id="IPR001387">
    <property type="entry name" value="Cro/C1-type_HTH"/>
</dbReference>
<dbReference type="AlphaFoldDB" id="A0A844FK52"/>
<dbReference type="PANTHER" id="PTHR46558">
    <property type="entry name" value="TRACRIPTIONAL REGULATORY PROTEIN-RELATED-RELATED"/>
    <property type="match status" value="1"/>
</dbReference>
<dbReference type="CDD" id="cd00093">
    <property type="entry name" value="HTH_XRE"/>
    <property type="match status" value="1"/>
</dbReference>
<dbReference type="PANTHER" id="PTHR46558:SF4">
    <property type="entry name" value="DNA-BIDING PHAGE PROTEIN"/>
    <property type="match status" value="1"/>
</dbReference>
<dbReference type="Pfam" id="PF01381">
    <property type="entry name" value="HTH_3"/>
    <property type="match status" value="1"/>
</dbReference>
<dbReference type="Proteomes" id="UP000462760">
    <property type="component" value="Unassembled WGS sequence"/>
</dbReference>
<accession>A0A844FK52</accession>
<protein>
    <submittedName>
        <fullName evidence="3">Helix-turn-helix transcriptional regulator</fullName>
    </submittedName>
</protein>
<name>A0A844FK52_9FIRM</name>
<organism evidence="3 4">
    <name type="scientific">Anaerosalibacter bizertensis</name>
    <dbReference type="NCBI Taxonomy" id="932217"/>
    <lineage>
        <taxon>Bacteria</taxon>
        <taxon>Bacillati</taxon>
        <taxon>Bacillota</taxon>
        <taxon>Tissierellia</taxon>
        <taxon>Tissierellales</taxon>
        <taxon>Sporanaerobacteraceae</taxon>
        <taxon>Anaerosalibacter</taxon>
    </lineage>
</organism>
<reference evidence="3 4" key="1">
    <citation type="submission" date="2019-08" db="EMBL/GenBank/DDBJ databases">
        <title>In-depth cultivation of the pig gut microbiome towards novel bacterial diversity and tailored functional studies.</title>
        <authorList>
            <person name="Wylensek D."/>
            <person name="Hitch T.C.A."/>
            <person name="Clavel T."/>
        </authorList>
    </citation>
    <scope>NUCLEOTIDE SEQUENCE [LARGE SCALE GENOMIC DNA]</scope>
    <source>
        <strain evidence="3 4">Med78-601-WT-4W-RMD-3</strain>
    </source>
</reference>
<dbReference type="SUPFAM" id="SSF47413">
    <property type="entry name" value="lambda repressor-like DNA-binding domains"/>
    <property type="match status" value="1"/>
</dbReference>
<dbReference type="PROSITE" id="PS50943">
    <property type="entry name" value="HTH_CROC1"/>
    <property type="match status" value="1"/>
</dbReference>
<gene>
    <name evidence="3" type="ORF">FYJ27_11210</name>
</gene>
<sequence length="76" mass="9009">MRLRNPNLKLKALRIEHEIKQSDLADMIGIGKTTYNRKENGFNEFTENEIKIICEIFNKEPSEIFFNNKVTKRIKP</sequence>
<dbReference type="EMBL" id="VULR01000020">
    <property type="protein sequence ID" value="MSS44268.1"/>
    <property type="molecule type" value="Genomic_DNA"/>
</dbReference>
<evidence type="ECO:0000313" key="4">
    <source>
        <dbReference type="Proteomes" id="UP000462760"/>
    </source>
</evidence>
<evidence type="ECO:0000313" key="3">
    <source>
        <dbReference type="EMBL" id="MSS44268.1"/>
    </source>
</evidence>
<dbReference type="RefSeq" id="WP_326831087.1">
    <property type="nucleotide sequence ID" value="NZ_VULR01000020.1"/>
</dbReference>
<dbReference type="InterPro" id="IPR010982">
    <property type="entry name" value="Lambda_DNA-bd_dom_sf"/>
</dbReference>
<keyword evidence="1" id="KW-0238">DNA-binding</keyword>
<evidence type="ECO:0000259" key="2">
    <source>
        <dbReference type="PROSITE" id="PS50943"/>
    </source>
</evidence>
<dbReference type="Gene3D" id="1.10.260.40">
    <property type="entry name" value="lambda repressor-like DNA-binding domains"/>
    <property type="match status" value="1"/>
</dbReference>
<feature type="domain" description="HTH cro/C1-type" evidence="2">
    <location>
        <begin position="10"/>
        <end position="64"/>
    </location>
</feature>